<dbReference type="GeneID" id="105269450"/>
<evidence type="ECO:0000256" key="4">
    <source>
        <dbReference type="SAM" id="SignalP"/>
    </source>
</evidence>
<sequence>MKIIIGINLTCVALLVFGADEFCEINEHGFKICEKSNVITHINNTKGLEFCTLHLENNTTISSNVFKNSNITELWLILPETSSPNLLSLHADAFVGLENLNTLRILDANISYTGNPWIQLKNLQNLRCISCGFTKIPTEILSSLPNLKELELAGNGIKTVHRNSFARLKNLTALTLERNGRMNLESGCFTGLDELLVLDLSHNSFDLLPGAFDGLKQLKVLFMYGITESNMTLPNTFRGMPALTRLELANGDLETLGPGMFDDLSDIRTLRVNRNKLHHIPKGVFNKLKSLKHLSLVDNNITTVETGAFDGLDLQTLDLTSNKALGVVATGTFSGLSVGFLSLDSCNITEIKPQAFKGLNAGALDLGHNQLTKIGVEDFSGLQTGMLYLSFNNISEIMPDAFKNTKVQVIRIDDEFVENLRRGDWGLPESVEIFERNVEILNGELSEKGRKIFEFDVKKINCKSWLKDHILGIRKHLLKEDLDNLDEAIAKMQKVKSSSVVGSLQWRSDSFYQAAISTTMKRLIEIIFVFFISAVIAEDETCQKADWGYKTCKKSNTITRVSTEDSLFNSYFTMQLPDDTIISENVFSAPKLQVLRIHLPYVNRENRSSASSLSLFRDSFTGLPNLTTLDIKNANINFNGANPFSPLESLTNLEISKGNFTEVPTKILESLPKLTKLSLRNNKISAIRAHDLAPLTHLEDLDLSWNEITHVEPGSFERLKALRVLSLSTNAFPAVSGIFKGLTLLKKLRISRCFDHNGFQSFVLQDVPNLDELQVAFNNITVFQPGMFNAVFRLRELSLYGNEIREVPAGVFEQLRSLKEISLVENEIETITPGAFGTLNLDDLIISHNRPLKTILTDTFKGLTVRRMTLAKNGISELKPRAFNLLHVTNMIDLTENNINTVGTEDFSGLKTKDLDLSQNNLTAISPDAFKNTELQRLGLFGDSVMITDKAKVGLEESVVIMR</sequence>
<organism evidence="5 6">
    <name type="scientific">Fopius arisanus</name>
    <dbReference type="NCBI Taxonomy" id="64838"/>
    <lineage>
        <taxon>Eukaryota</taxon>
        <taxon>Metazoa</taxon>
        <taxon>Ecdysozoa</taxon>
        <taxon>Arthropoda</taxon>
        <taxon>Hexapoda</taxon>
        <taxon>Insecta</taxon>
        <taxon>Pterygota</taxon>
        <taxon>Neoptera</taxon>
        <taxon>Endopterygota</taxon>
        <taxon>Hymenoptera</taxon>
        <taxon>Apocrita</taxon>
        <taxon>Ichneumonoidea</taxon>
        <taxon>Braconidae</taxon>
        <taxon>Opiinae</taxon>
        <taxon>Fopius</taxon>
    </lineage>
</organism>
<feature type="chain" id="PRO_5040365990" evidence="4">
    <location>
        <begin position="19"/>
        <end position="963"/>
    </location>
</feature>
<accession>A0A9R1TFC4</accession>
<dbReference type="InterPro" id="IPR001611">
    <property type="entry name" value="Leu-rich_rpt"/>
</dbReference>
<dbReference type="GO" id="GO:0005615">
    <property type="term" value="C:extracellular space"/>
    <property type="evidence" value="ECO:0007669"/>
    <property type="project" value="TreeGrafter"/>
</dbReference>
<dbReference type="Proteomes" id="UP000694866">
    <property type="component" value="Unplaced"/>
</dbReference>
<dbReference type="SMART" id="SM00365">
    <property type="entry name" value="LRR_SD22"/>
    <property type="match status" value="6"/>
</dbReference>
<keyword evidence="1" id="KW-0433">Leucine-rich repeat</keyword>
<dbReference type="Pfam" id="PF00560">
    <property type="entry name" value="LRR_1"/>
    <property type="match status" value="1"/>
</dbReference>
<dbReference type="InterPro" id="IPR050328">
    <property type="entry name" value="Dev_Immune_Receptor"/>
</dbReference>
<dbReference type="FunFam" id="3.80.10.10:FF:001164">
    <property type="entry name" value="GH01279p"/>
    <property type="match status" value="1"/>
</dbReference>
<dbReference type="InterPro" id="IPR003591">
    <property type="entry name" value="Leu-rich_rpt_typical-subtyp"/>
</dbReference>
<evidence type="ECO:0000313" key="6">
    <source>
        <dbReference type="RefSeq" id="XP_011308013.1"/>
    </source>
</evidence>
<dbReference type="InterPro" id="IPR032675">
    <property type="entry name" value="LRR_dom_sf"/>
</dbReference>
<keyword evidence="3" id="KW-0677">Repeat</keyword>
<keyword evidence="5" id="KW-1185">Reference proteome</keyword>
<name>A0A9R1TFC4_9HYME</name>
<dbReference type="RefSeq" id="XP_011308013.1">
    <property type="nucleotide sequence ID" value="XM_011309711.1"/>
</dbReference>
<evidence type="ECO:0000256" key="1">
    <source>
        <dbReference type="ARBA" id="ARBA00022614"/>
    </source>
</evidence>
<dbReference type="PROSITE" id="PS51450">
    <property type="entry name" value="LRR"/>
    <property type="match status" value="1"/>
</dbReference>
<feature type="signal peptide" evidence="4">
    <location>
        <begin position="1"/>
        <end position="18"/>
    </location>
</feature>
<dbReference type="KEGG" id="fas:105269450"/>
<evidence type="ECO:0000256" key="3">
    <source>
        <dbReference type="ARBA" id="ARBA00022737"/>
    </source>
</evidence>
<keyword evidence="2 4" id="KW-0732">Signal</keyword>
<reference evidence="6" key="1">
    <citation type="submission" date="2025-08" db="UniProtKB">
        <authorList>
            <consortium name="RefSeq"/>
        </authorList>
    </citation>
    <scope>IDENTIFICATION</scope>
    <source>
        <strain evidence="6">USDA-PBARC FA_bdor</strain>
        <tissue evidence="6">Whole organism</tissue>
    </source>
</reference>
<dbReference type="PANTHER" id="PTHR24373">
    <property type="entry name" value="SLIT RELATED LEUCINE-RICH REPEAT NEURONAL PROTEIN"/>
    <property type="match status" value="1"/>
</dbReference>
<protein>
    <submittedName>
        <fullName evidence="6">Slit homolog 1 protein</fullName>
    </submittedName>
</protein>
<dbReference type="Pfam" id="PF13855">
    <property type="entry name" value="LRR_8"/>
    <property type="match status" value="6"/>
</dbReference>
<dbReference type="PANTHER" id="PTHR24373:SF275">
    <property type="entry name" value="TIR DOMAIN-CONTAINING PROTEIN"/>
    <property type="match status" value="1"/>
</dbReference>
<dbReference type="OrthoDB" id="676979at2759"/>
<dbReference type="AlphaFoldDB" id="A0A9R1TFC4"/>
<dbReference type="GO" id="GO:0031012">
    <property type="term" value="C:extracellular matrix"/>
    <property type="evidence" value="ECO:0007669"/>
    <property type="project" value="TreeGrafter"/>
</dbReference>
<dbReference type="Gene3D" id="3.80.10.10">
    <property type="entry name" value="Ribonuclease Inhibitor"/>
    <property type="match status" value="4"/>
</dbReference>
<proteinExistence type="predicted"/>
<evidence type="ECO:0000313" key="5">
    <source>
        <dbReference type="Proteomes" id="UP000694866"/>
    </source>
</evidence>
<dbReference type="SMART" id="SM00369">
    <property type="entry name" value="LRR_TYP"/>
    <property type="match status" value="15"/>
</dbReference>
<dbReference type="SUPFAM" id="SSF52058">
    <property type="entry name" value="L domain-like"/>
    <property type="match status" value="3"/>
</dbReference>
<gene>
    <name evidence="6" type="primary">LOC105269450</name>
</gene>
<evidence type="ECO:0000256" key="2">
    <source>
        <dbReference type="ARBA" id="ARBA00022729"/>
    </source>
</evidence>